<sequence>HSREHPHACPCCSKDFWQHSNLCEYLCLHMGEKPYECHFCDDTFPRLPELWRHLISHTGEAHLCTVA</sequence>
<keyword evidence="8" id="KW-1185">Reference proteome</keyword>
<keyword evidence="4" id="KW-0862">Zinc</keyword>
<keyword evidence="2" id="KW-0677">Repeat</keyword>
<feature type="domain" description="C2H2-type" evidence="6">
    <location>
        <begin position="7"/>
        <end position="34"/>
    </location>
</feature>
<reference evidence="7 8" key="1">
    <citation type="submission" date="2019-09" db="EMBL/GenBank/DDBJ databases">
        <title>Bird 10,000 Genomes (B10K) Project - Family phase.</title>
        <authorList>
            <person name="Zhang G."/>
        </authorList>
    </citation>
    <scope>NUCLEOTIDE SEQUENCE [LARGE SCALE GENOMIC DNA]</scope>
    <source>
        <strain evidence="7">B10K-CU-031-07</strain>
        <tissue evidence="7">Muscle</tissue>
    </source>
</reference>
<feature type="non-terminal residue" evidence="7">
    <location>
        <position position="67"/>
    </location>
</feature>
<dbReference type="PANTHER" id="PTHR23234:SF10">
    <property type="entry name" value="RIKEN CDNA 6720489N17 GENE-RELATED"/>
    <property type="match status" value="1"/>
</dbReference>
<dbReference type="FunFam" id="3.30.160.60:FF:001119">
    <property type="entry name" value="zinc finger protein 408"/>
    <property type="match status" value="1"/>
</dbReference>
<organism evidence="7 8">
    <name type="scientific">Geococcyx californianus</name>
    <name type="common">Greater roadrunner</name>
    <name type="synonym">Saurothera californiana</name>
    <dbReference type="NCBI Taxonomy" id="8947"/>
    <lineage>
        <taxon>Eukaryota</taxon>
        <taxon>Metazoa</taxon>
        <taxon>Chordata</taxon>
        <taxon>Craniata</taxon>
        <taxon>Vertebrata</taxon>
        <taxon>Euteleostomi</taxon>
        <taxon>Archelosauria</taxon>
        <taxon>Archosauria</taxon>
        <taxon>Dinosauria</taxon>
        <taxon>Saurischia</taxon>
        <taxon>Theropoda</taxon>
        <taxon>Coelurosauria</taxon>
        <taxon>Aves</taxon>
        <taxon>Neognathae</taxon>
        <taxon>Neoaves</taxon>
        <taxon>Otidimorphae</taxon>
        <taxon>Cuculiformes</taxon>
        <taxon>Neomorphidae</taxon>
        <taxon>Geococcyx</taxon>
    </lineage>
</organism>
<feature type="non-terminal residue" evidence="7">
    <location>
        <position position="1"/>
    </location>
</feature>
<accession>A0A7K4JTI1</accession>
<comment type="caution">
    <text evidence="7">The sequence shown here is derived from an EMBL/GenBank/DDBJ whole genome shotgun (WGS) entry which is preliminary data.</text>
</comment>
<evidence type="ECO:0000256" key="4">
    <source>
        <dbReference type="ARBA" id="ARBA00022833"/>
    </source>
</evidence>
<feature type="domain" description="C2H2-type" evidence="6">
    <location>
        <begin position="35"/>
        <end position="62"/>
    </location>
</feature>
<dbReference type="InterPro" id="IPR013087">
    <property type="entry name" value="Znf_C2H2_type"/>
</dbReference>
<dbReference type="SUPFAM" id="SSF57667">
    <property type="entry name" value="beta-beta-alpha zinc fingers"/>
    <property type="match status" value="1"/>
</dbReference>
<evidence type="ECO:0000313" key="7">
    <source>
        <dbReference type="EMBL" id="NWH68538.1"/>
    </source>
</evidence>
<dbReference type="GO" id="GO:0008270">
    <property type="term" value="F:zinc ion binding"/>
    <property type="evidence" value="ECO:0007669"/>
    <property type="project" value="UniProtKB-KW"/>
</dbReference>
<dbReference type="PANTHER" id="PTHR23234">
    <property type="entry name" value="ZNF44 PROTEIN"/>
    <property type="match status" value="1"/>
</dbReference>
<evidence type="ECO:0000259" key="6">
    <source>
        <dbReference type="PROSITE" id="PS50157"/>
    </source>
</evidence>
<dbReference type="Proteomes" id="UP000531151">
    <property type="component" value="Unassembled WGS sequence"/>
</dbReference>
<evidence type="ECO:0000256" key="1">
    <source>
        <dbReference type="ARBA" id="ARBA00022723"/>
    </source>
</evidence>
<evidence type="ECO:0000256" key="2">
    <source>
        <dbReference type="ARBA" id="ARBA00022737"/>
    </source>
</evidence>
<dbReference type="InterPro" id="IPR050758">
    <property type="entry name" value="Znf_C2H2-type"/>
</dbReference>
<gene>
    <name evidence="7" type="primary">Znf408</name>
    <name evidence="7" type="ORF">GEOCAL_R14304</name>
</gene>
<evidence type="ECO:0000256" key="3">
    <source>
        <dbReference type="ARBA" id="ARBA00022771"/>
    </source>
</evidence>
<dbReference type="PROSITE" id="PS50157">
    <property type="entry name" value="ZINC_FINGER_C2H2_2"/>
    <property type="match status" value="2"/>
</dbReference>
<dbReference type="EMBL" id="VWPV01072290">
    <property type="protein sequence ID" value="NWH68538.1"/>
    <property type="molecule type" value="Genomic_DNA"/>
</dbReference>
<evidence type="ECO:0000256" key="5">
    <source>
        <dbReference type="PROSITE-ProRule" id="PRU00042"/>
    </source>
</evidence>
<evidence type="ECO:0000313" key="8">
    <source>
        <dbReference type="Proteomes" id="UP000531151"/>
    </source>
</evidence>
<protein>
    <submittedName>
        <fullName evidence="7">ZN408 protein</fullName>
    </submittedName>
</protein>
<name>A0A7K4JTI1_GEOCA</name>
<dbReference type="PROSITE" id="PS00028">
    <property type="entry name" value="ZINC_FINGER_C2H2_1"/>
    <property type="match status" value="1"/>
</dbReference>
<dbReference type="Gene3D" id="3.30.160.60">
    <property type="entry name" value="Classic Zinc Finger"/>
    <property type="match status" value="2"/>
</dbReference>
<dbReference type="InterPro" id="IPR036236">
    <property type="entry name" value="Znf_C2H2_sf"/>
</dbReference>
<dbReference type="OrthoDB" id="8117402at2759"/>
<dbReference type="AlphaFoldDB" id="A0A7K4JTI1"/>
<proteinExistence type="predicted"/>
<keyword evidence="3 5" id="KW-0863">Zinc-finger</keyword>
<dbReference type="SMART" id="SM00355">
    <property type="entry name" value="ZnF_C2H2"/>
    <property type="match status" value="1"/>
</dbReference>
<keyword evidence="1" id="KW-0479">Metal-binding</keyword>